<dbReference type="EMBL" id="VJMH01005261">
    <property type="protein sequence ID" value="KAF0698120.1"/>
    <property type="molecule type" value="Genomic_DNA"/>
</dbReference>
<evidence type="ECO:0000313" key="2">
    <source>
        <dbReference type="EMBL" id="VFT88105.1"/>
    </source>
</evidence>
<name>A0A485KSD4_9STRA</name>
<gene>
    <name evidence="2" type="primary">Aste57867_11239</name>
    <name evidence="1" type="ORF">As57867_011197</name>
    <name evidence="2" type="ORF">ASTE57867_11239</name>
</gene>
<dbReference type="OrthoDB" id="60846at2759"/>
<organism evidence="2 3">
    <name type="scientific">Aphanomyces stellatus</name>
    <dbReference type="NCBI Taxonomy" id="120398"/>
    <lineage>
        <taxon>Eukaryota</taxon>
        <taxon>Sar</taxon>
        <taxon>Stramenopiles</taxon>
        <taxon>Oomycota</taxon>
        <taxon>Saprolegniomycetes</taxon>
        <taxon>Saprolegniales</taxon>
        <taxon>Verrucalvaceae</taxon>
        <taxon>Aphanomyces</taxon>
    </lineage>
</organism>
<accession>A0A485KSD4</accession>
<dbReference type="AlphaFoldDB" id="A0A485KSD4"/>
<proteinExistence type="predicted"/>
<reference evidence="1" key="2">
    <citation type="submission" date="2019-06" db="EMBL/GenBank/DDBJ databases">
        <title>Genomics analysis of Aphanomyces spp. identifies a new class of oomycete effector associated with host adaptation.</title>
        <authorList>
            <person name="Gaulin E."/>
        </authorList>
    </citation>
    <scope>NUCLEOTIDE SEQUENCE</scope>
    <source>
        <strain evidence="1">CBS 578.67</strain>
    </source>
</reference>
<evidence type="ECO:0000313" key="1">
    <source>
        <dbReference type="EMBL" id="KAF0698120.1"/>
    </source>
</evidence>
<dbReference type="Proteomes" id="UP000332933">
    <property type="component" value="Unassembled WGS sequence"/>
</dbReference>
<protein>
    <submittedName>
        <fullName evidence="2">Aste57867_11239 protein</fullName>
    </submittedName>
</protein>
<reference evidence="2 3" key="1">
    <citation type="submission" date="2019-03" db="EMBL/GenBank/DDBJ databases">
        <authorList>
            <person name="Gaulin E."/>
            <person name="Dumas B."/>
        </authorList>
    </citation>
    <scope>NUCLEOTIDE SEQUENCE [LARGE SCALE GENOMIC DNA]</scope>
    <source>
        <strain evidence="2">CBS 568.67</strain>
    </source>
</reference>
<dbReference type="EMBL" id="CAADRA010005282">
    <property type="protein sequence ID" value="VFT88105.1"/>
    <property type="molecule type" value="Genomic_DNA"/>
</dbReference>
<evidence type="ECO:0000313" key="3">
    <source>
        <dbReference type="Proteomes" id="UP000332933"/>
    </source>
</evidence>
<keyword evidence="3" id="KW-1185">Reference proteome</keyword>
<sequence length="101" mass="10942">MYGTMTCLQRHLVPVLSNPAISCGAIHTDAFNSHPACYTTDNANGISVCDLPVSDWIALVRVIGLKTLLQFDTIQNGAAAGIACLKEYFHVAHRLELNVDN</sequence>